<dbReference type="RefSeq" id="WP_219432825.1">
    <property type="nucleotide sequence ID" value="NZ_JAHXCE010000021.1"/>
</dbReference>
<comment type="caution">
    <text evidence="1">The sequence shown here is derived from an EMBL/GenBank/DDBJ whole genome shotgun (WGS) entry which is preliminary data.</text>
</comment>
<evidence type="ECO:0000313" key="2">
    <source>
        <dbReference type="Proteomes" id="UP000812077"/>
    </source>
</evidence>
<evidence type="ECO:0008006" key="3">
    <source>
        <dbReference type="Google" id="ProtNLM"/>
    </source>
</evidence>
<gene>
    <name evidence="1" type="ORF">KZO77_03100</name>
</gene>
<evidence type="ECO:0000313" key="1">
    <source>
        <dbReference type="EMBL" id="MBW4754032.1"/>
    </source>
</evidence>
<proteinExistence type="predicted"/>
<organism evidence="1 2">
    <name type="scientific">Prevotella melaninogenica</name>
    <dbReference type="NCBI Taxonomy" id="28132"/>
    <lineage>
        <taxon>Bacteria</taxon>
        <taxon>Pseudomonadati</taxon>
        <taxon>Bacteroidota</taxon>
        <taxon>Bacteroidia</taxon>
        <taxon>Bacteroidales</taxon>
        <taxon>Prevotellaceae</taxon>
        <taxon>Prevotella</taxon>
    </lineage>
</organism>
<protein>
    <recommendedName>
        <fullName evidence="3">FAS1 domain-containing protein</fullName>
    </recommendedName>
</protein>
<keyword evidence="2" id="KW-1185">Reference proteome</keyword>
<dbReference type="EMBL" id="JAHXCP010000002">
    <property type="protein sequence ID" value="MBW4754032.1"/>
    <property type="molecule type" value="Genomic_DNA"/>
</dbReference>
<accession>A0ABS6Y3F1</accession>
<dbReference type="Proteomes" id="UP000812077">
    <property type="component" value="Unassembled WGS sequence"/>
</dbReference>
<reference evidence="1 2" key="1">
    <citation type="submission" date="2021-07" db="EMBL/GenBank/DDBJ databases">
        <title>Genomic diversity and antimicrobial resistance of Prevotella spp. isolated from chronic lung disease airways.</title>
        <authorList>
            <person name="Webb K.A."/>
            <person name="Olagoke O.S."/>
            <person name="Baird T."/>
            <person name="Neill J."/>
            <person name="Pham A."/>
            <person name="Wells T.J."/>
            <person name="Ramsay K.A."/>
            <person name="Bell S.C."/>
            <person name="Sarovich D.S."/>
            <person name="Price E.P."/>
        </authorList>
    </citation>
    <scope>NUCLEOTIDE SEQUENCE [LARGE SCALE GENOMIC DNA]</scope>
    <source>
        <strain evidence="1 2">SCHI0027.S.6</strain>
    </source>
</reference>
<sequence length="575" mass="66098">MFTFASNLFFLKTFMNKFLVSCTIALTILVSACQKESLQDGSLQSQSEVTDKSQLTKKNAELLFAQILSKATYAEPQLRGFLKKVALEQNDNDYNIFYPLAKNRTVTDGKTFAEILQKYTKNDKELAQIEKSAPLLNVFVPDLSLFDDSLSVNHLNTQDCNTPVYYNGKFYVDGSVTDSVSEETRGMLPLFHTFVVGESHRMKLKDGITRATSEASYTFVDDGYNPAKTHTYNPLTRNRSYYYGDMYEKYEERFDATKNTLDTTYLPKETLEAFKQVGSGNGVLRTKMVYQLNQLNDFNTQKRELDLSVKDIVFRMKLNPAHYYWLSRHKEQKAAPGVYLSPYVKDGEYYDRGGDPDYNEVFNRLWTEGHFTFHITVVTGTSKTVTPISLSPKDLFTATIHVRRKHKTAFRASHSWYRIDVKELRSKWIYPHYINTDLRFESWNPFDQTLQRSIYVSVLGTNAKNVNEKRKDDTYMTRLKTGVEGSVTIPISKDGNGNPSIKLSSDWEKQHTVQLTERVQIDVADNEILTGNRSYHFFSPSPIERIEGNKAYLTTELFGCFDMCIMPVKGSLIKK</sequence>
<name>A0ABS6Y3F1_9BACT</name>